<dbReference type="RefSeq" id="WP_271635036.1">
    <property type="nucleotide sequence ID" value="NZ_CP094970.1"/>
</dbReference>
<dbReference type="AlphaFoldDB" id="A0AA46TIZ5"/>
<dbReference type="InterPro" id="IPR011712">
    <property type="entry name" value="Sig_transdc_His_kin_sub3_dim/P"/>
</dbReference>
<dbReference type="InterPro" id="IPR003594">
    <property type="entry name" value="HATPase_dom"/>
</dbReference>
<keyword evidence="9" id="KW-0812">Transmembrane</keyword>
<feature type="transmembrane region" description="Helical" evidence="9">
    <location>
        <begin position="107"/>
        <end position="127"/>
    </location>
</feature>
<reference evidence="12" key="1">
    <citation type="submission" date="2022-01" db="EMBL/GenBank/DDBJ databases">
        <title>Nocardioidaceae gen. sp. A5X3R13.</title>
        <authorList>
            <person name="Lopez Marin M.A."/>
            <person name="Uhlik O."/>
        </authorList>
    </citation>
    <scope>NUCLEOTIDE SEQUENCE</scope>
    <source>
        <strain evidence="12">A5X3R13</strain>
    </source>
</reference>
<dbReference type="GO" id="GO:0000155">
    <property type="term" value="F:phosphorelay sensor kinase activity"/>
    <property type="evidence" value="ECO:0007669"/>
    <property type="project" value="InterPro"/>
</dbReference>
<evidence type="ECO:0000256" key="9">
    <source>
        <dbReference type="SAM" id="Phobius"/>
    </source>
</evidence>
<feature type="transmembrane region" description="Helical" evidence="9">
    <location>
        <begin position="133"/>
        <end position="156"/>
    </location>
</feature>
<dbReference type="Gene3D" id="3.30.565.10">
    <property type="entry name" value="Histidine kinase-like ATPase, C-terminal domain"/>
    <property type="match status" value="1"/>
</dbReference>
<name>A0AA46TIZ5_9ACTN</name>
<dbReference type="GO" id="GO:0016020">
    <property type="term" value="C:membrane"/>
    <property type="evidence" value="ECO:0007669"/>
    <property type="project" value="InterPro"/>
</dbReference>
<keyword evidence="3" id="KW-0597">Phosphoprotein</keyword>
<evidence type="ECO:0000313" key="12">
    <source>
        <dbReference type="EMBL" id="UYM06181.1"/>
    </source>
</evidence>
<feature type="transmembrane region" description="Helical" evidence="9">
    <location>
        <begin position="84"/>
        <end position="102"/>
    </location>
</feature>
<dbReference type="InterPro" id="IPR036890">
    <property type="entry name" value="HATPase_C_sf"/>
</dbReference>
<feature type="transmembrane region" description="Helical" evidence="9">
    <location>
        <begin position="45"/>
        <end position="64"/>
    </location>
</feature>
<dbReference type="InterPro" id="IPR050482">
    <property type="entry name" value="Sensor_HK_TwoCompSys"/>
</dbReference>
<evidence type="ECO:0000256" key="5">
    <source>
        <dbReference type="ARBA" id="ARBA00022741"/>
    </source>
</evidence>
<comment type="catalytic activity">
    <reaction evidence="1">
        <text>ATP + protein L-histidine = ADP + protein N-phospho-L-histidine.</text>
        <dbReference type="EC" id="2.7.13.3"/>
    </reaction>
</comment>
<evidence type="ECO:0000256" key="8">
    <source>
        <dbReference type="ARBA" id="ARBA00023012"/>
    </source>
</evidence>
<sequence length="379" mass="41373">MSQDAPQSTGLRRIWPYVAVAVLTFVTLMGTINAGEHQPGRDADALAIAITLICPLSLLLLRRYPITVLGVVLALTLVYMARGYPYGPVIASVGIALIGNIVQGNRIVAWVGGGIMYAGLIVTIHVVRDEPWSWPAAFGVAAWMLLILVVGEFVRVRVERSAVSRRARAETERRKANEERLRIARELHDVVAHHMSLINVQAGVALHLIDREPERVAPALETIKTSSKEALGDLRSLIDLLREHDEAAPRQPLTRFRSLESLIERSAHAGLTVSQHVTGTERPLPSAVETAAHRIIQEAITNVVRHADADRASIDLDYGADMLTLRIDDNGDVDADRIAWGNGLRGMQERASTLGGTLQVTRAPAGGVRVTVTLRTDDR</sequence>
<accession>A0AA46TIZ5</accession>
<keyword evidence="6 12" id="KW-0418">Kinase</keyword>
<evidence type="ECO:0000256" key="2">
    <source>
        <dbReference type="ARBA" id="ARBA00012438"/>
    </source>
</evidence>
<proteinExistence type="predicted"/>
<dbReference type="Gene3D" id="1.20.5.1930">
    <property type="match status" value="1"/>
</dbReference>
<dbReference type="Pfam" id="PF07730">
    <property type="entry name" value="HisKA_3"/>
    <property type="match status" value="1"/>
</dbReference>
<evidence type="ECO:0000256" key="7">
    <source>
        <dbReference type="ARBA" id="ARBA00022840"/>
    </source>
</evidence>
<dbReference type="PANTHER" id="PTHR24421:SF10">
    <property type="entry name" value="NITRATE_NITRITE SENSOR PROTEIN NARQ"/>
    <property type="match status" value="1"/>
</dbReference>
<organism evidence="12 13">
    <name type="scientific">Solicola gregarius</name>
    <dbReference type="NCBI Taxonomy" id="2908642"/>
    <lineage>
        <taxon>Bacteria</taxon>
        <taxon>Bacillati</taxon>
        <taxon>Actinomycetota</taxon>
        <taxon>Actinomycetes</taxon>
        <taxon>Propionibacteriales</taxon>
        <taxon>Nocardioidaceae</taxon>
        <taxon>Solicola</taxon>
    </lineage>
</organism>
<evidence type="ECO:0000256" key="3">
    <source>
        <dbReference type="ARBA" id="ARBA00022553"/>
    </source>
</evidence>
<keyword evidence="5" id="KW-0547">Nucleotide-binding</keyword>
<evidence type="ECO:0000256" key="1">
    <source>
        <dbReference type="ARBA" id="ARBA00000085"/>
    </source>
</evidence>
<protein>
    <recommendedName>
        <fullName evidence="2">histidine kinase</fullName>
        <ecNumber evidence="2">2.7.13.3</ecNumber>
    </recommendedName>
</protein>
<dbReference type="EMBL" id="CP094970">
    <property type="protein sequence ID" value="UYM06181.1"/>
    <property type="molecule type" value="Genomic_DNA"/>
</dbReference>
<gene>
    <name evidence="12" type="ORF">L0C25_03650</name>
</gene>
<dbReference type="GO" id="GO:0046983">
    <property type="term" value="F:protein dimerization activity"/>
    <property type="evidence" value="ECO:0007669"/>
    <property type="project" value="InterPro"/>
</dbReference>
<feature type="domain" description="Signal transduction histidine kinase subgroup 3 dimerisation and phosphoacceptor" evidence="11">
    <location>
        <begin position="179"/>
        <end position="245"/>
    </location>
</feature>
<feature type="transmembrane region" description="Helical" evidence="9">
    <location>
        <begin position="14"/>
        <end position="33"/>
    </location>
</feature>
<evidence type="ECO:0000259" key="10">
    <source>
        <dbReference type="Pfam" id="PF02518"/>
    </source>
</evidence>
<dbReference type="Pfam" id="PF02518">
    <property type="entry name" value="HATPase_c"/>
    <property type="match status" value="1"/>
</dbReference>
<dbReference type="GO" id="GO:0005524">
    <property type="term" value="F:ATP binding"/>
    <property type="evidence" value="ECO:0007669"/>
    <property type="project" value="UniProtKB-KW"/>
</dbReference>
<keyword evidence="8" id="KW-0902">Two-component regulatory system</keyword>
<dbReference type="SUPFAM" id="SSF55874">
    <property type="entry name" value="ATPase domain of HSP90 chaperone/DNA topoisomerase II/histidine kinase"/>
    <property type="match status" value="1"/>
</dbReference>
<evidence type="ECO:0000256" key="6">
    <source>
        <dbReference type="ARBA" id="ARBA00022777"/>
    </source>
</evidence>
<dbReference type="EC" id="2.7.13.3" evidence="2"/>
<keyword evidence="7" id="KW-0067">ATP-binding</keyword>
<dbReference type="CDD" id="cd16917">
    <property type="entry name" value="HATPase_UhpB-NarQ-NarX-like"/>
    <property type="match status" value="1"/>
</dbReference>
<dbReference type="KEGG" id="sgrg:L0C25_03650"/>
<keyword evidence="4" id="KW-0808">Transferase</keyword>
<dbReference type="PANTHER" id="PTHR24421">
    <property type="entry name" value="NITRATE/NITRITE SENSOR PROTEIN NARX-RELATED"/>
    <property type="match status" value="1"/>
</dbReference>
<keyword evidence="9" id="KW-0472">Membrane</keyword>
<keyword evidence="9" id="KW-1133">Transmembrane helix</keyword>
<keyword evidence="13" id="KW-1185">Reference proteome</keyword>
<evidence type="ECO:0000259" key="11">
    <source>
        <dbReference type="Pfam" id="PF07730"/>
    </source>
</evidence>
<dbReference type="Proteomes" id="UP001164390">
    <property type="component" value="Chromosome"/>
</dbReference>
<evidence type="ECO:0000313" key="13">
    <source>
        <dbReference type="Proteomes" id="UP001164390"/>
    </source>
</evidence>
<feature type="domain" description="Histidine kinase/HSP90-like ATPase" evidence="10">
    <location>
        <begin position="289"/>
        <end position="376"/>
    </location>
</feature>
<evidence type="ECO:0000256" key="4">
    <source>
        <dbReference type="ARBA" id="ARBA00022679"/>
    </source>
</evidence>